<evidence type="ECO:0000313" key="2">
    <source>
        <dbReference type="EMBL" id="CAL1372067.1"/>
    </source>
</evidence>
<protein>
    <submittedName>
        <fullName evidence="2">Uncharacterized protein</fullName>
    </submittedName>
</protein>
<dbReference type="EMBL" id="OZ034815">
    <property type="protein sequence ID" value="CAL1372067.1"/>
    <property type="molecule type" value="Genomic_DNA"/>
</dbReference>
<feature type="region of interest" description="Disordered" evidence="1">
    <location>
        <begin position="1"/>
        <end position="37"/>
    </location>
</feature>
<name>A0AAV2DFL0_9ROSI</name>
<proteinExistence type="predicted"/>
<feature type="compositionally biased region" description="Polar residues" evidence="1">
    <location>
        <begin position="1"/>
        <end position="15"/>
    </location>
</feature>
<organism evidence="2 3">
    <name type="scientific">Linum trigynum</name>
    <dbReference type="NCBI Taxonomy" id="586398"/>
    <lineage>
        <taxon>Eukaryota</taxon>
        <taxon>Viridiplantae</taxon>
        <taxon>Streptophyta</taxon>
        <taxon>Embryophyta</taxon>
        <taxon>Tracheophyta</taxon>
        <taxon>Spermatophyta</taxon>
        <taxon>Magnoliopsida</taxon>
        <taxon>eudicotyledons</taxon>
        <taxon>Gunneridae</taxon>
        <taxon>Pentapetalae</taxon>
        <taxon>rosids</taxon>
        <taxon>fabids</taxon>
        <taxon>Malpighiales</taxon>
        <taxon>Linaceae</taxon>
        <taxon>Linum</taxon>
    </lineage>
</organism>
<dbReference type="AlphaFoldDB" id="A0AAV2DFL0"/>
<evidence type="ECO:0000313" key="3">
    <source>
        <dbReference type="Proteomes" id="UP001497516"/>
    </source>
</evidence>
<dbReference type="Proteomes" id="UP001497516">
    <property type="component" value="Chromosome 2"/>
</dbReference>
<accession>A0AAV2DFL0</accession>
<evidence type="ECO:0000256" key="1">
    <source>
        <dbReference type="SAM" id="MobiDB-lite"/>
    </source>
</evidence>
<keyword evidence="3" id="KW-1185">Reference proteome</keyword>
<sequence length="74" mass="7671">MTTNLKLTESAPSTETDGDAAPVSAMRSSTRVDGEDSARVRQRGCGAGVGCYVAVRPSECAGVSIGVPIRRRDS</sequence>
<gene>
    <name evidence="2" type="ORF">LTRI10_LOCUS14092</name>
</gene>
<reference evidence="2 3" key="1">
    <citation type="submission" date="2024-04" db="EMBL/GenBank/DDBJ databases">
        <authorList>
            <person name="Fracassetti M."/>
        </authorList>
    </citation>
    <scope>NUCLEOTIDE SEQUENCE [LARGE SCALE GENOMIC DNA]</scope>
</reference>